<name>A0A7C7DC63_9FIRM</name>
<reference evidence="1 2" key="1">
    <citation type="journal article" date="2020" name="Biotechnol. Biofuels">
        <title>New insights from the biogas microbiome by comprehensive genome-resolved metagenomics of nearly 1600 species originating from multiple anaerobic digesters.</title>
        <authorList>
            <person name="Campanaro S."/>
            <person name="Treu L."/>
            <person name="Rodriguez-R L.M."/>
            <person name="Kovalovszki A."/>
            <person name="Ziels R.M."/>
            <person name="Maus I."/>
            <person name="Zhu X."/>
            <person name="Kougias P.G."/>
            <person name="Basile A."/>
            <person name="Luo G."/>
            <person name="Schluter A."/>
            <person name="Konstantinidis K.T."/>
            <person name="Angelidaki I."/>
        </authorList>
    </citation>
    <scope>NUCLEOTIDE SEQUENCE [LARGE SCALE GENOMIC DNA]</scope>
    <source>
        <strain evidence="1">AS05jafATM_4</strain>
    </source>
</reference>
<sequence length="71" mass="7688">MWTLIKNAKIFAPELLQERDLLLVGNRIAALGDDLSLPPYANGEIYDLNGHYLVPGFIDAHVHICGGGGEA</sequence>
<organism evidence="1 2">
    <name type="scientific">Desulfitobacterium dehalogenans</name>
    <dbReference type="NCBI Taxonomy" id="36854"/>
    <lineage>
        <taxon>Bacteria</taxon>
        <taxon>Bacillati</taxon>
        <taxon>Bacillota</taxon>
        <taxon>Clostridia</taxon>
        <taxon>Eubacteriales</taxon>
        <taxon>Desulfitobacteriaceae</taxon>
        <taxon>Desulfitobacterium</taxon>
    </lineage>
</organism>
<dbReference type="AlphaFoldDB" id="A0A7C7DC63"/>
<dbReference type="GO" id="GO:0016810">
    <property type="term" value="F:hydrolase activity, acting on carbon-nitrogen (but not peptide) bonds"/>
    <property type="evidence" value="ECO:0007669"/>
    <property type="project" value="InterPro"/>
</dbReference>
<dbReference type="Gene3D" id="2.30.40.10">
    <property type="entry name" value="Urease, subunit C, domain 1"/>
    <property type="match status" value="1"/>
</dbReference>
<dbReference type="Gene3D" id="3.20.20.140">
    <property type="entry name" value="Metal-dependent hydrolases"/>
    <property type="match status" value="1"/>
</dbReference>
<dbReference type="InterPro" id="IPR011059">
    <property type="entry name" value="Metal-dep_hydrolase_composite"/>
</dbReference>
<dbReference type="EMBL" id="DUTF01000385">
    <property type="protein sequence ID" value="HHY28637.1"/>
    <property type="molecule type" value="Genomic_DNA"/>
</dbReference>
<dbReference type="GO" id="GO:0008798">
    <property type="term" value="F:beta-aspartyl-peptidase activity"/>
    <property type="evidence" value="ECO:0007669"/>
    <property type="project" value="UniProtKB-EC"/>
</dbReference>
<protein>
    <submittedName>
        <fullName evidence="1">Beta-aspartyl-peptidase</fullName>
        <ecNumber evidence="1">3.4.19.5</ecNumber>
    </submittedName>
</protein>
<dbReference type="SUPFAM" id="SSF51338">
    <property type="entry name" value="Composite domain of metallo-dependent hydrolases"/>
    <property type="match status" value="1"/>
</dbReference>
<gene>
    <name evidence="1" type="ORF">GX523_18215</name>
</gene>
<keyword evidence="1" id="KW-0378">Hydrolase</keyword>
<dbReference type="Proteomes" id="UP000553059">
    <property type="component" value="Unassembled WGS sequence"/>
</dbReference>
<feature type="non-terminal residue" evidence="1">
    <location>
        <position position="71"/>
    </location>
</feature>
<proteinExistence type="predicted"/>
<comment type="caution">
    <text evidence="1">The sequence shown here is derived from an EMBL/GenBank/DDBJ whole genome shotgun (WGS) entry which is preliminary data.</text>
</comment>
<accession>A0A7C7DC63</accession>
<evidence type="ECO:0000313" key="2">
    <source>
        <dbReference type="Proteomes" id="UP000553059"/>
    </source>
</evidence>
<dbReference type="EC" id="3.4.19.5" evidence="1"/>
<evidence type="ECO:0000313" key="1">
    <source>
        <dbReference type="EMBL" id="HHY28637.1"/>
    </source>
</evidence>